<dbReference type="Pfam" id="PF00034">
    <property type="entry name" value="Cytochrom_C"/>
    <property type="match status" value="1"/>
</dbReference>
<keyword evidence="7 9" id="KW-0408">Iron</keyword>
<evidence type="ECO:0000313" key="13">
    <source>
        <dbReference type="Proteomes" id="UP000244913"/>
    </source>
</evidence>
<dbReference type="InterPro" id="IPR036909">
    <property type="entry name" value="Cyt_c-like_dom_sf"/>
</dbReference>
<dbReference type="InterPro" id="IPR051395">
    <property type="entry name" value="Cytochrome_c_Peroxidase/MauG"/>
</dbReference>
<evidence type="ECO:0000313" key="12">
    <source>
        <dbReference type="EMBL" id="PVM87104.1"/>
    </source>
</evidence>
<keyword evidence="12" id="KW-0575">Peroxidase</keyword>
<protein>
    <submittedName>
        <fullName evidence="12">Cytochrome-c peroxidase</fullName>
    </submittedName>
</protein>
<evidence type="ECO:0000256" key="3">
    <source>
        <dbReference type="ARBA" id="ARBA00022723"/>
    </source>
</evidence>
<dbReference type="InterPro" id="IPR004852">
    <property type="entry name" value="Di-haem_cyt_c_peroxidsae"/>
</dbReference>
<comment type="cofactor">
    <cofactor evidence="8">
        <name>heme</name>
        <dbReference type="ChEBI" id="CHEBI:30413"/>
    </cofactor>
    <text evidence="8">Binds 2 heme groups.</text>
</comment>
<feature type="signal peptide" evidence="10">
    <location>
        <begin position="1"/>
        <end position="23"/>
    </location>
</feature>
<reference evidence="12 13" key="1">
    <citation type="submission" date="2018-04" db="EMBL/GenBank/DDBJ databases">
        <title>The genome sequence of Caulobacter sp. 736.</title>
        <authorList>
            <person name="Gao J."/>
            <person name="Sun J."/>
        </authorList>
    </citation>
    <scope>NUCLEOTIDE SEQUENCE [LARGE SCALE GENOMIC DNA]</scope>
    <source>
        <strain evidence="12 13">736</strain>
    </source>
</reference>
<gene>
    <name evidence="12" type="ORF">DDF65_04815</name>
</gene>
<feature type="chain" id="PRO_5015463715" evidence="10">
    <location>
        <begin position="24"/>
        <end position="336"/>
    </location>
</feature>
<sequence>MEVYGKALALAAGLLLSVAFAPAAVSSFDWKLPEGVAPPPVPIDNPMSQAKVELGRKLFYDADLSIDGTMSCATCHEQRRGFTDSNRTHPGVHGDPGKRNVQTLANAGYFRALTWGDPGVKTLEAQALIPIAGTRPVEMGFAGQEAVLAARLAGQACYRRMFGEAFPEVGGEVSMVTIAKALAAFQRTLVSFDSPYDRRRRGEAVAVSAEAERGERLFKAGCASCHAGPLFTDADKARFHRIDAPFAGDQGLGDVTGEAADAGRFRTPSLRNAALSAPYLHDGSAPTLETAIRRHRVAMRLGDRQVAELVEFLGTLTDETFVTDPRFSLPKPGCGP</sequence>
<evidence type="ECO:0000256" key="8">
    <source>
        <dbReference type="PIRSR" id="PIRSR000294-1"/>
    </source>
</evidence>
<feature type="domain" description="Cytochrome c" evidence="11">
    <location>
        <begin position="50"/>
        <end position="156"/>
    </location>
</feature>
<keyword evidence="13" id="KW-1185">Reference proteome</keyword>
<dbReference type="InterPro" id="IPR009056">
    <property type="entry name" value="Cyt_c-like_dom"/>
</dbReference>
<evidence type="ECO:0000259" key="11">
    <source>
        <dbReference type="PROSITE" id="PS51007"/>
    </source>
</evidence>
<feature type="binding site" description="covalent" evidence="8">
    <location>
        <position position="72"/>
    </location>
    <ligand>
        <name>heme c</name>
        <dbReference type="ChEBI" id="CHEBI:61717"/>
        <label>1</label>
    </ligand>
</feature>
<dbReference type="AlphaFoldDB" id="A0A2T9JTT0"/>
<dbReference type="Proteomes" id="UP000244913">
    <property type="component" value="Unassembled WGS sequence"/>
</dbReference>
<organism evidence="12 13">
    <name type="scientific">Caulobacter radicis</name>
    <dbReference type="NCBI Taxonomy" id="2172650"/>
    <lineage>
        <taxon>Bacteria</taxon>
        <taxon>Pseudomonadati</taxon>
        <taxon>Pseudomonadota</taxon>
        <taxon>Alphaproteobacteria</taxon>
        <taxon>Caulobacterales</taxon>
        <taxon>Caulobacteraceae</taxon>
        <taxon>Caulobacter</taxon>
    </lineage>
</organism>
<evidence type="ECO:0000256" key="6">
    <source>
        <dbReference type="ARBA" id="ARBA00023002"/>
    </source>
</evidence>
<comment type="caution">
    <text evidence="12">The sequence shown here is derived from an EMBL/GenBank/DDBJ whole genome shotgun (WGS) entry which is preliminary data.</text>
</comment>
<dbReference type="Pfam" id="PF03150">
    <property type="entry name" value="CCP_MauG"/>
    <property type="match status" value="1"/>
</dbReference>
<keyword evidence="2 8" id="KW-0349">Heme</keyword>
<evidence type="ECO:0000256" key="9">
    <source>
        <dbReference type="PIRSR" id="PIRSR000294-2"/>
    </source>
</evidence>
<keyword evidence="6" id="KW-0560">Oxidoreductase</keyword>
<comment type="PTM">
    <text evidence="8">Binds 2 heme groups per subunit.</text>
</comment>
<evidence type="ECO:0000256" key="2">
    <source>
        <dbReference type="ARBA" id="ARBA00022617"/>
    </source>
</evidence>
<keyword evidence="3 9" id="KW-0479">Metal-binding</keyword>
<keyword evidence="4 10" id="KW-0732">Signal</keyword>
<dbReference type="GO" id="GO:0020037">
    <property type="term" value="F:heme binding"/>
    <property type="evidence" value="ECO:0007669"/>
    <property type="project" value="InterPro"/>
</dbReference>
<feature type="binding site" description="axial binding residue" evidence="9">
    <location>
        <position position="226"/>
    </location>
    <ligand>
        <name>heme c</name>
        <dbReference type="ChEBI" id="CHEBI:61717"/>
        <label>2</label>
    </ligand>
    <ligandPart>
        <name>Fe</name>
        <dbReference type="ChEBI" id="CHEBI:18248"/>
    </ligandPart>
</feature>
<dbReference type="Gene3D" id="1.10.760.10">
    <property type="entry name" value="Cytochrome c-like domain"/>
    <property type="match status" value="2"/>
</dbReference>
<comment type="subcellular location">
    <subcellularLocation>
        <location evidence="1">Periplasm</location>
    </subcellularLocation>
</comment>
<proteinExistence type="predicted"/>
<dbReference type="PIRSF" id="PIRSF000294">
    <property type="entry name" value="Cytochrome-c_peroxidase"/>
    <property type="match status" value="1"/>
</dbReference>
<evidence type="ECO:0000256" key="5">
    <source>
        <dbReference type="ARBA" id="ARBA00022764"/>
    </source>
</evidence>
<evidence type="ECO:0000256" key="10">
    <source>
        <dbReference type="SAM" id="SignalP"/>
    </source>
</evidence>
<dbReference type="SUPFAM" id="SSF46626">
    <property type="entry name" value="Cytochrome c"/>
    <property type="match status" value="2"/>
</dbReference>
<evidence type="ECO:0000256" key="4">
    <source>
        <dbReference type="ARBA" id="ARBA00022729"/>
    </source>
</evidence>
<feature type="binding site" description="covalent" evidence="8">
    <location>
        <position position="75"/>
    </location>
    <ligand>
        <name>heme c</name>
        <dbReference type="ChEBI" id="CHEBI:61717"/>
        <label>1</label>
    </ligand>
</feature>
<accession>A0A2T9JTT0</accession>
<feature type="binding site" description="axial binding residue" evidence="9">
    <location>
        <position position="76"/>
    </location>
    <ligand>
        <name>heme c</name>
        <dbReference type="ChEBI" id="CHEBI:61717"/>
        <label>1</label>
    </ligand>
    <ligandPart>
        <name>Fe</name>
        <dbReference type="ChEBI" id="CHEBI:18248"/>
    </ligandPart>
</feature>
<dbReference type="PROSITE" id="PS51007">
    <property type="entry name" value="CYTC"/>
    <property type="match status" value="2"/>
</dbReference>
<dbReference type="InterPro" id="IPR026259">
    <property type="entry name" value="MauG/Cytc_peroxidase"/>
</dbReference>
<dbReference type="EMBL" id="QDKP01000014">
    <property type="protein sequence ID" value="PVM87104.1"/>
    <property type="molecule type" value="Genomic_DNA"/>
</dbReference>
<name>A0A2T9JTT0_9CAUL</name>
<feature type="binding site" description="covalent" evidence="8">
    <location>
        <position position="222"/>
    </location>
    <ligand>
        <name>heme c</name>
        <dbReference type="ChEBI" id="CHEBI:61717"/>
        <label>2</label>
    </ligand>
</feature>
<dbReference type="GO" id="GO:0004130">
    <property type="term" value="F:cytochrome-c peroxidase activity"/>
    <property type="evidence" value="ECO:0007669"/>
    <property type="project" value="TreeGrafter"/>
</dbReference>
<dbReference type="PANTHER" id="PTHR30600">
    <property type="entry name" value="CYTOCHROME C PEROXIDASE-RELATED"/>
    <property type="match status" value="1"/>
</dbReference>
<dbReference type="GO" id="GO:0009055">
    <property type="term" value="F:electron transfer activity"/>
    <property type="evidence" value="ECO:0007669"/>
    <property type="project" value="InterPro"/>
</dbReference>
<evidence type="ECO:0000256" key="7">
    <source>
        <dbReference type="ARBA" id="ARBA00023004"/>
    </source>
</evidence>
<dbReference type="GO" id="GO:0046872">
    <property type="term" value="F:metal ion binding"/>
    <property type="evidence" value="ECO:0007669"/>
    <property type="project" value="UniProtKB-KW"/>
</dbReference>
<feature type="binding site" description="covalent" evidence="8">
    <location>
        <position position="225"/>
    </location>
    <ligand>
        <name>heme c</name>
        <dbReference type="ChEBI" id="CHEBI:61717"/>
        <label>2</label>
    </ligand>
</feature>
<evidence type="ECO:0000256" key="1">
    <source>
        <dbReference type="ARBA" id="ARBA00004418"/>
    </source>
</evidence>
<dbReference type="GO" id="GO:0042597">
    <property type="term" value="C:periplasmic space"/>
    <property type="evidence" value="ECO:0007669"/>
    <property type="project" value="UniProtKB-SubCell"/>
</dbReference>
<feature type="domain" description="Cytochrome c" evidence="11">
    <location>
        <begin position="209"/>
        <end position="317"/>
    </location>
</feature>
<keyword evidence="5" id="KW-0574">Periplasm</keyword>